<reference evidence="1" key="1">
    <citation type="submission" date="2025-08" db="UniProtKB">
        <authorList>
            <consortium name="Ensembl"/>
        </authorList>
    </citation>
    <scope>IDENTIFICATION</scope>
</reference>
<dbReference type="GeneTree" id="ENSGT00940000178460"/>
<dbReference type="PANTHER" id="PTHR47666:SF1">
    <property type="entry name" value="PROTEIN VASCULAR ASSOCIATED DEATH 1, CHLOROPLASTIC"/>
    <property type="match status" value="1"/>
</dbReference>
<reference evidence="1" key="2">
    <citation type="submission" date="2025-09" db="UniProtKB">
        <authorList>
            <consortium name="Ensembl"/>
        </authorList>
    </citation>
    <scope>IDENTIFICATION</scope>
</reference>
<dbReference type="Proteomes" id="UP000264820">
    <property type="component" value="Unplaced"/>
</dbReference>
<organism evidence="1 2">
    <name type="scientific">Hippocampus comes</name>
    <name type="common">Tiger tail seahorse</name>
    <dbReference type="NCBI Taxonomy" id="109280"/>
    <lineage>
        <taxon>Eukaryota</taxon>
        <taxon>Metazoa</taxon>
        <taxon>Chordata</taxon>
        <taxon>Craniata</taxon>
        <taxon>Vertebrata</taxon>
        <taxon>Euteleostomi</taxon>
        <taxon>Actinopterygii</taxon>
        <taxon>Neopterygii</taxon>
        <taxon>Teleostei</taxon>
        <taxon>Neoteleostei</taxon>
        <taxon>Acanthomorphata</taxon>
        <taxon>Syngnathiaria</taxon>
        <taxon>Syngnathiformes</taxon>
        <taxon>Syngnathoidei</taxon>
        <taxon>Syngnathidae</taxon>
        <taxon>Hippocampus</taxon>
    </lineage>
</organism>
<proteinExistence type="predicted"/>
<dbReference type="OMA" id="PLWVCER"/>
<dbReference type="PANTHER" id="PTHR47666">
    <property type="entry name" value="PROTEIN VASCULAR ASSOCIATED DEATH 1, CHLOROPLASTIC"/>
    <property type="match status" value="1"/>
</dbReference>
<sequence length="102" mass="11141">MWIHPEEVLLAGPLWVSERANPFFILQRRRGHGRGGGLSGLLVGTLDVVLDSSARVAPYRILLQTADSQIFWNVACGESLARPPTRTAAAHPGWRLTRGLAS</sequence>
<keyword evidence="2" id="KW-1185">Reference proteome</keyword>
<evidence type="ECO:0000313" key="2">
    <source>
        <dbReference type="Proteomes" id="UP000264820"/>
    </source>
</evidence>
<accession>A0A3Q2YYZ5</accession>
<evidence type="ECO:0000313" key="1">
    <source>
        <dbReference type="Ensembl" id="ENSHCOP00000024237.1"/>
    </source>
</evidence>
<dbReference type="AlphaFoldDB" id="A0A3Q2YYZ5"/>
<protein>
    <submittedName>
        <fullName evidence="1">Uncharacterized protein</fullName>
    </submittedName>
</protein>
<dbReference type="Ensembl" id="ENSHCOT00000017241.1">
    <property type="protein sequence ID" value="ENSHCOP00000024237.1"/>
    <property type="gene ID" value="ENSHCOG00000013405.1"/>
</dbReference>
<name>A0A3Q2YYZ5_HIPCM</name>
<dbReference type="STRING" id="109280.ENSHCOP00000024237"/>